<organism evidence="1">
    <name type="scientific">Nothobranchius pienaari</name>
    <dbReference type="NCBI Taxonomy" id="704102"/>
    <lineage>
        <taxon>Eukaryota</taxon>
        <taxon>Metazoa</taxon>
        <taxon>Chordata</taxon>
        <taxon>Craniata</taxon>
        <taxon>Vertebrata</taxon>
        <taxon>Euteleostomi</taxon>
        <taxon>Actinopterygii</taxon>
        <taxon>Neopterygii</taxon>
        <taxon>Teleostei</taxon>
        <taxon>Neoteleostei</taxon>
        <taxon>Acanthomorphata</taxon>
        <taxon>Ovalentaria</taxon>
        <taxon>Atherinomorphae</taxon>
        <taxon>Cyprinodontiformes</taxon>
        <taxon>Nothobranchiidae</taxon>
        <taxon>Nothobranchius</taxon>
    </lineage>
</organism>
<feature type="non-terminal residue" evidence="1">
    <location>
        <position position="1"/>
    </location>
</feature>
<dbReference type="AlphaFoldDB" id="A0A1A8QUF7"/>
<accession>A0A1A8QUF7</accession>
<reference evidence="1" key="1">
    <citation type="submission" date="2016-05" db="EMBL/GenBank/DDBJ databases">
        <authorList>
            <person name="Lavstsen T."/>
            <person name="Jespersen J.S."/>
        </authorList>
    </citation>
    <scope>NUCLEOTIDE SEQUENCE</scope>
    <source>
        <tissue evidence="1">Brain</tissue>
    </source>
</reference>
<dbReference type="EMBL" id="HAEG01014087">
    <property type="protein sequence ID" value="SBR96674.1"/>
    <property type="molecule type" value="Transcribed_RNA"/>
</dbReference>
<evidence type="ECO:0000313" key="1">
    <source>
        <dbReference type="EMBL" id="SBR96674.1"/>
    </source>
</evidence>
<gene>
    <name evidence="1" type="primary">BMP7B</name>
</gene>
<reference evidence="1" key="2">
    <citation type="submission" date="2016-06" db="EMBL/GenBank/DDBJ databases">
        <title>The genome of a short-lived fish provides insights into sex chromosome evolution and the genetic control of aging.</title>
        <authorList>
            <person name="Reichwald K."/>
            <person name="Felder M."/>
            <person name="Petzold A."/>
            <person name="Koch P."/>
            <person name="Groth M."/>
            <person name="Platzer M."/>
        </authorList>
    </citation>
    <scope>NUCLEOTIDE SEQUENCE</scope>
    <source>
        <tissue evidence="1">Brain</tissue>
    </source>
</reference>
<proteinExistence type="predicted"/>
<protein>
    <submittedName>
        <fullName evidence="1">Bone morphogenetic protein 7b</fullName>
    </submittedName>
</protein>
<sequence length="74" mass="7961">SCQCGGIIESLDSICHGSQRARRLLPPSFASIRTSSTSAMTTRLFASASTRCWRSTATGSQTSFCWTPELSGQQ</sequence>
<feature type="non-terminal residue" evidence="1">
    <location>
        <position position="74"/>
    </location>
</feature>
<name>A0A1A8QUF7_9TELE</name>